<dbReference type="GO" id="GO:0032472">
    <property type="term" value="P:Golgi calcium ion transport"/>
    <property type="evidence" value="ECO:0007669"/>
    <property type="project" value="TreeGrafter"/>
</dbReference>
<dbReference type="GO" id="GO:0016020">
    <property type="term" value="C:membrane"/>
    <property type="evidence" value="ECO:0007669"/>
    <property type="project" value="UniProtKB-SubCell"/>
</dbReference>
<dbReference type="InterPro" id="IPR001727">
    <property type="entry name" value="GDT1-like"/>
</dbReference>
<dbReference type="GO" id="GO:0032468">
    <property type="term" value="P:Golgi calcium ion homeostasis"/>
    <property type="evidence" value="ECO:0007669"/>
    <property type="project" value="TreeGrafter"/>
</dbReference>
<gene>
    <name evidence="8" type="ORF">PCAR00345_LOCUS36313</name>
</gene>
<feature type="transmembrane region" description="Helical" evidence="6">
    <location>
        <begin position="98"/>
        <end position="115"/>
    </location>
</feature>
<dbReference type="EMBL" id="HBIZ01057552">
    <property type="protein sequence ID" value="CAE0783609.1"/>
    <property type="molecule type" value="Transcribed_RNA"/>
</dbReference>
<name>A0A7S4C1J5_CHRCT</name>
<evidence type="ECO:0000256" key="4">
    <source>
        <dbReference type="ARBA" id="ARBA00022989"/>
    </source>
</evidence>
<keyword evidence="5 6" id="KW-0472">Membrane</keyword>
<feature type="coiled-coil region" evidence="7">
    <location>
        <begin position="122"/>
        <end position="149"/>
    </location>
</feature>
<evidence type="ECO:0000256" key="5">
    <source>
        <dbReference type="ARBA" id="ARBA00023136"/>
    </source>
</evidence>
<evidence type="ECO:0000313" key="8">
    <source>
        <dbReference type="EMBL" id="CAE0783609.1"/>
    </source>
</evidence>
<proteinExistence type="inferred from homology"/>
<feature type="signal peptide" evidence="6">
    <location>
        <begin position="1"/>
        <end position="18"/>
    </location>
</feature>
<comment type="similarity">
    <text evidence="2 6">Belongs to the GDT1 family.</text>
</comment>
<dbReference type="GO" id="GO:0005794">
    <property type="term" value="C:Golgi apparatus"/>
    <property type="evidence" value="ECO:0007669"/>
    <property type="project" value="TreeGrafter"/>
</dbReference>
<evidence type="ECO:0000256" key="7">
    <source>
        <dbReference type="SAM" id="Coils"/>
    </source>
</evidence>
<comment type="subcellular location">
    <subcellularLocation>
        <location evidence="1 6">Membrane</location>
        <topology evidence="1 6">Multi-pass membrane protein</topology>
    </subcellularLocation>
</comment>
<feature type="chain" id="PRO_5031597643" description="GDT1 family protein" evidence="6">
    <location>
        <begin position="19"/>
        <end position="241"/>
    </location>
</feature>
<keyword evidence="6" id="KW-0732">Signal</keyword>
<sequence>MWAISIMCAMMLLAVVTAAPVPVLQQVASFQSAFGEAFAVILATEIGDKTFFIAAVMAMRHSRFVTWSGAVAALVVMTVLSTAVGHVAPLIIPGSRIYTHYAAAGLFLLFGVRMLREGFHADSGASDELEEVELELAKKQEQGEDGEDELASRSVLLQAFTLTFLAEWGDRSQIATIALAAAKEPFGVTLGACIGHALCTGLAVIGGKLLASRISERTVLLSGGSLFVVFFLVSVIQGPAD</sequence>
<dbReference type="GO" id="GO:0015085">
    <property type="term" value="F:calcium ion transmembrane transporter activity"/>
    <property type="evidence" value="ECO:0007669"/>
    <property type="project" value="TreeGrafter"/>
</dbReference>
<dbReference type="GO" id="GO:0005384">
    <property type="term" value="F:manganese ion transmembrane transporter activity"/>
    <property type="evidence" value="ECO:0007669"/>
    <property type="project" value="TreeGrafter"/>
</dbReference>
<organism evidence="8">
    <name type="scientific">Chrysotila carterae</name>
    <name type="common">Marine alga</name>
    <name type="synonym">Syracosphaera carterae</name>
    <dbReference type="NCBI Taxonomy" id="13221"/>
    <lineage>
        <taxon>Eukaryota</taxon>
        <taxon>Haptista</taxon>
        <taxon>Haptophyta</taxon>
        <taxon>Prymnesiophyceae</taxon>
        <taxon>Isochrysidales</taxon>
        <taxon>Isochrysidaceae</taxon>
        <taxon>Chrysotila</taxon>
    </lineage>
</organism>
<dbReference type="PANTHER" id="PTHR12608">
    <property type="entry name" value="TRANSMEMBRANE PROTEIN HTP-1 RELATED"/>
    <property type="match status" value="1"/>
</dbReference>
<comment type="caution">
    <text evidence="6">Lacks conserved residue(s) required for the propagation of feature annotation.</text>
</comment>
<keyword evidence="4 6" id="KW-1133">Transmembrane helix</keyword>
<dbReference type="AlphaFoldDB" id="A0A7S4C1J5"/>
<dbReference type="PANTHER" id="PTHR12608:SF1">
    <property type="entry name" value="TRANSMEMBRANE PROTEIN 165"/>
    <property type="match status" value="1"/>
</dbReference>
<evidence type="ECO:0000256" key="2">
    <source>
        <dbReference type="ARBA" id="ARBA00009190"/>
    </source>
</evidence>
<accession>A0A7S4C1J5</accession>
<evidence type="ECO:0000256" key="6">
    <source>
        <dbReference type="RuleBase" id="RU365102"/>
    </source>
</evidence>
<feature type="transmembrane region" description="Helical" evidence="6">
    <location>
        <begin position="70"/>
        <end position="92"/>
    </location>
</feature>
<keyword evidence="7" id="KW-0175">Coiled coil</keyword>
<feature type="transmembrane region" description="Helical" evidence="6">
    <location>
        <begin position="218"/>
        <end position="236"/>
    </location>
</feature>
<dbReference type="Pfam" id="PF01169">
    <property type="entry name" value="GDT1"/>
    <property type="match status" value="2"/>
</dbReference>
<reference evidence="8" key="1">
    <citation type="submission" date="2021-01" db="EMBL/GenBank/DDBJ databases">
        <authorList>
            <person name="Corre E."/>
            <person name="Pelletier E."/>
            <person name="Niang G."/>
            <person name="Scheremetjew M."/>
            <person name="Finn R."/>
            <person name="Kale V."/>
            <person name="Holt S."/>
            <person name="Cochrane G."/>
            <person name="Meng A."/>
            <person name="Brown T."/>
            <person name="Cohen L."/>
        </authorList>
    </citation>
    <scope>NUCLEOTIDE SEQUENCE</scope>
    <source>
        <strain evidence="8">CCMP645</strain>
    </source>
</reference>
<dbReference type="InterPro" id="IPR049555">
    <property type="entry name" value="GDT1-like_CS"/>
</dbReference>
<evidence type="ECO:0000256" key="1">
    <source>
        <dbReference type="ARBA" id="ARBA00004141"/>
    </source>
</evidence>
<dbReference type="PROSITE" id="PS01214">
    <property type="entry name" value="UPF0016"/>
    <property type="match status" value="1"/>
</dbReference>
<feature type="transmembrane region" description="Helical" evidence="6">
    <location>
        <begin position="37"/>
        <end position="58"/>
    </location>
</feature>
<evidence type="ECO:0000256" key="3">
    <source>
        <dbReference type="ARBA" id="ARBA00022692"/>
    </source>
</evidence>
<protein>
    <recommendedName>
        <fullName evidence="6">GDT1 family protein</fullName>
    </recommendedName>
</protein>
<keyword evidence="3 6" id="KW-0812">Transmembrane</keyword>